<dbReference type="AlphaFoldDB" id="A0A379U508"/>
<evidence type="ECO:0000256" key="10">
    <source>
        <dbReference type="ARBA" id="ARBA00023136"/>
    </source>
</evidence>
<keyword evidence="10 12" id="KW-0472">Membrane</keyword>
<evidence type="ECO:0000313" key="15">
    <source>
        <dbReference type="Proteomes" id="UP000254633"/>
    </source>
</evidence>
<feature type="transmembrane region" description="Helical" evidence="12">
    <location>
        <begin position="371"/>
        <end position="394"/>
    </location>
</feature>
<evidence type="ECO:0000256" key="8">
    <source>
        <dbReference type="ARBA" id="ARBA00023053"/>
    </source>
</evidence>
<dbReference type="GO" id="GO:0051453">
    <property type="term" value="P:regulation of intracellular pH"/>
    <property type="evidence" value="ECO:0007669"/>
    <property type="project" value="TreeGrafter"/>
</dbReference>
<dbReference type="InterPro" id="IPR018422">
    <property type="entry name" value="Cation/H_exchanger_CPA1"/>
</dbReference>
<evidence type="ECO:0000256" key="2">
    <source>
        <dbReference type="ARBA" id="ARBA00022448"/>
    </source>
</evidence>
<keyword evidence="9 12" id="KW-0406">Ion transport</keyword>
<dbReference type="InterPro" id="IPR006153">
    <property type="entry name" value="Cation/H_exchanger_TM"/>
</dbReference>
<dbReference type="NCBIfam" id="TIGR00831">
    <property type="entry name" value="a_cpa1"/>
    <property type="match status" value="1"/>
</dbReference>
<comment type="similarity">
    <text evidence="12">Belongs to the monovalent cation:proton antiporter 1 (CPA1) transporter (TC 2.A.36) family.</text>
</comment>
<gene>
    <name evidence="14" type="primary">nhaK</name>
    <name evidence="14" type="ORF">NCTC10060_05169</name>
</gene>
<comment type="caution">
    <text evidence="12">Lacks conserved residue(s) required for the propagation of feature annotation.</text>
</comment>
<name>A0A379U508_SALDZ</name>
<dbReference type="GO" id="GO:0015386">
    <property type="term" value="F:potassium:proton antiporter activity"/>
    <property type="evidence" value="ECO:0007669"/>
    <property type="project" value="TreeGrafter"/>
</dbReference>
<evidence type="ECO:0000256" key="5">
    <source>
        <dbReference type="ARBA" id="ARBA00022519"/>
    </source>
</evidence>
<feature type="transmembrane region" description="Helical" evidence="12">
    <location>
        <begin position="171"/>
        <end position="193"/>
    </location>
</feature>
<evidence type="ECO:0000313" key="14">
    <source>
        <dbReference type="EMBL" id="SUG57927.1"/>
    </source>
</evidence>
<feature type="transmembrane region" description="Helical" evidence="12">
    <location>
        <begin position="328"/>
        <end position="351"/>
    </location>
</feature>
<evidence type="ECO:0000256" key="6">
    <source>
        <dbReference type="ARBA" id="ARBA00022692"/>
    </source>
</evidence>
<keyword evidence="11 12" id="KW-0739">Sodium transport</keyword>
<evidence type="ECO:0000256" key="9">
    <source>
        <dbReference type="ARBA" id="ARBA00023065"/>
    </source>
</evidence>
<keyword evidence="5 12" id="KW-0997">Cell inner membrane</keyword>
<dbReference type="Pfam" id="PF00999">
    <property type="entry name" value="Na_H_Exchanger"/>
    <property type="match status" value="1"/>
</dbReference>
<evidence type="ECO:0000256" key="11">
    <source>
        <dbReference type="ARBA" id="ARBA00023201"/>
    </source>
</evidence>
<dbReference type="Gene3D" id="6.10.140.1330">
    <property type="match status" value="1"/>
</dbReference>
<evidence type="ECO:0000256" key="3">
    <source>
        <dbReference type="ARBA" id="ARBA00022449"/>
    </source>
</evidence>
<keyword evidence="6 12" id="KW-0812">Transmembrane</keyword>
<sequence>MPAAGLSSSTFVLKNGWRWPPVFIFRTHHVTFCVNLKKVKPRHDASLHHKKHRKQGTHGNFLHNTHHDPCGLAVGGIYACITLQLPLPLMQIAVGALLAWPTFGLHVEFDPELFLVLFIPPLLFADGWKTPTREFLEHGREIFGLALALVLVTVVGIGFLIYWLVPGIPLIPAFALAAVLSPTDAVALSGIVGEGRIPKKIMGILQGEALMNDASGLVSLKFAVAVAMGTMVFTVGGATLEFFKVAIGGILAGFVVSWLYGRSLRFLSRWGGDEPATQIVLLFLLPFASYLIAEHIGVSGILAAVAAGMTITRSGVMRRAPLAMRLRANSTWAMLEFVFNGMVFLLLGLQLPGILESSLAAAEADPNVETWMLFTDIVLIYAALMLVRFGWLWAMKKFSLRFLKKKPMEFANWTSREILIASFAGVRGAITLAGVLSIPLLLPNGSGFPARYELVFLAAGVILFSLFVGVIMLPLLLQHLEVADHAQQLKEERIARAATAEVAIIAIQKMEERLAADTEENIDNQLLTEVSSRVIGNLRRRADGRNDVESSIQEENLERRFRLAALRSERAELYHLRATREISNETLQKLLHDLDLMEALLIENQ</sequence>
<keyword evidence="8 12" id="KW-0915">Sodium</keyword>
<keyword evidence="2 12" id="KW-0813">Transport</keyword>
<comment type="function">
    <text evidence="12">Na(+)/H(+) antiporter that extrudes sodium in exchange for external protons.</text>
</comment>
<organism evidence="14 15">
    <name type="scientific">Salmonella diarizonae</name>
    <dbReference type="NCBI Taxonomy" id="59204"/>
    <lineage>
        <taxon>Bacteria</taxon>
        <taxon>Pseudomonadati</taxon>
        <taxon>Pseudomonadota</taxon>
        <taxon>Gammaproteobacteria</taxon>
        <taxon>Enterobacterales</taxon>
        <taxon>Enterobacteriaceae</taxon>
        <taxon>Salmonella</taxon>
    </lineage>
</organism>
<dbReference type="GO" id="GO:0005886">
    <property type="term" value="C:plasma membrane"/>
    <property type="evidence" value="ECO:0007669"/>
    <property type="project" value="UniProtKB-SubCell"/>
</dbReference>
<evidence type="ECO:0000256" key="7">
    <source>
        <dbReference type="ARBA" id="ARBA00022989"/>
    </source>
</evidence>
<accession>A0A379U508</accession>
<evidence type="ECO:0000259" key="13">
    <source>
        <dbReference type="Pfam" id="PF00999"/>
    </source>
</evidence>
<dbReference type="Proteomes" id="UP000254633">
    <property type="component" value="Unassembled WGS sequence"/>
</dbReference>
<dbReference type="PANTHER" id="PTHR10110:SF86">
    <property type="entry name" value="SODIUM_HYDROGEN EXCHANGER 7"/>
    <property type="match status" value="1"/>
</dbReference>
<feature type="domain" description="Cation/H+ exchanger transmembrane" evidence="13">
    <location>
        <begin position="74"/>
        <end position="478"/>
    </location>
</feature>
<feature type="transmembrane region" description="Helical" evidence="12">
    <location>
        <begin position="242"/>
        <end position="261"/>
    </location>
</feature>
<protein>
    <submittedName>
        <fullName evidence="14">Na+/H+ antiporter</fullName>
    </submittedName>
</protein>
<evidence type="ECO:0000256" key="12">
    <source>
        <dbReference type="RuleBase" id="RU366002"/>
    </source>
</evidence>
<dbReference type="GO" id="GO:0015385">
    <property type="term" value="F:sodium:proton antiporter activity"/>
    <property type="evidence" value="ECO:0007669"/>
    <property type="project" value="InterPro"/>
</dbReference>
<dbReference type="InterPro" id="IPR004705">
    <property type="entry name" value="Cation/H_exchanger_CPA1_bac"/>
</dbReference>
<keyword evidence="3 12" id="KW-0050">Antiport</keyword>
<comment type="subcellular location">
    <subcellularLocation>
        <location evidence="12">Cell inner membrane</location>
        <topology evidence="12">Multi-pass membrane protein</topology>
    </subcellularLocation>
    <subcellularLocation>
        <location evidence="1">Cell membrane</location>
        <topology evidence="1">Multi-pass membrane protein</topology>
    </subcellularLocation>
</comment>
<dbReference type="GO" id="GO:0098719">
    <property type="term" value="P:sodium ion import across plasma membrane"/>
    <property type="evidence" value="ECO:0007669"/>
    <property type="project" value="TreeGrafter"/>
</dbReference>
<feature type="transmembrane region" description="Helical" evidence="12">
    <location>
        <begin position="298"/>
        <end position="316"/>
    </location>
</feature>
<evidence type="ECO:0000256" key="4">
    <source>
        <dbReference type="ARBA" id="ARBA00022475"/>
    </source>
</evidence>
<reference evidence="14 15" key="1">
    <citation type="submission" date="2018-06" db="EMBL/GenBank/DDBJ databases">
        <authorList>
            <consortium name="Pathogen Informatics"/>
            <person name="Doyle S."/>
        </authorList>
    </citation>
    <scope>NUCLEOTIDE SEQUENCE [LARGE SCALE GENOMIC DNA]</scope>
    <source>
        <strain evidence="14 15">NCTC10060</strain>
    </source>
</reference>
<dbReference type="PANTHER" id="PTHR10110">
    <property type="entry name" value="SODIUM/HYDROGEN EXCHANGER"/>
    <property type="match status" value="1"/>
</dbReference>
<evidence type="ECO:0000256" key="1">
    <source>
        <dbReference type="ARBA" id="ARBA00004651"/>
    </source>
</evidence>
<keyword evidence="4" id="KW-1003">Cell membrane</keyword>
<proteinExistence type="inferred from homology"/>
<feature type="transmembrane region" description="Helical" evidence="12">
    <location>
        <begin position="142"/>
        <end position="165"/>
    </location>
</feature>
<keyword evidence="7 12" id="KW-1133">Transmembrane helix</keyword>
<feature type="transmembrane region" description="Helical" evidence="12">
    <location>
        <begin position="454"/>
        <end position="477"/>
    </location>
</feature>
<dbReference type="EMBL" id="UGXH01000003">
    <property type="protein sequence ID" value="SUG57927.1"/>
    <property type="molecule type" value="Genomic_DNA"/>
</dbReference>
<feature type="transmembrane region" description="Helical" evidence="12">
    <location>
        <begin position="418"/>
        <end position="442"/>
    </location>
</feature>